<dbReference type="KEGG" id="bwh:A9C19_17785"/>
<keyword evidence="1" id="KW-1133">Transmembrane helix</keyword>
<dbReference type="Proteomes" id="UP000181936">
    <property type="component" value="Chromosome"/>
</dbReference>
<keyword evidence="1" id="KW-0812">Transmembrane</keyword>
<dbReference type="STRING" id="1547283.A9C19_17785"/>
<dbReference type="Gene3D" id="3.40.50.1820">
    <property type="entry name" value="alpha/beta hydrolase"/>
    <property type="match status" value="1"/>
</dbReference>
<reference evidence="3 4" key="1">
    <citation type="journal article" date="2016" name="Sci. Rep.">
        <title>Complete genome sequence and transcriptomic analysis of a novel marine strain Bacillus weihaiensis reveals the mechanism of brown algae degradation.</title>
        <authorList>
            <person name="Zhu Y."/>
            <person name="Chen P."/>
            <person name="Bao Y."/>
            <person name="Men Y."/>
            <person name="Zeng Y."/>
            <person name="Yang J."/>
            <person name="Sun J."/>
            <person name="Sun Y."/>
        </authorList>
    </citation>
    <scope>NUCLEOTIDE SEQUENCE [LARGE SCALE GENOMIC DNA]</scope>
    <source>
        <strain evidence="3 4">Alg07</strain>
    </source>
</reference>
<feature type="domain" description="Serine aminopeptidase S33" evidence="2">
    <location>
        <begin position="102"/>
        <end position="218"/>
    </location>
</feature>
<evidence type="ECO:0000313" key="3">
    <source>
        <dbReference type="EMBL" id="APH06433.1"/>
    </source>
</evidence>
<dbReference type="AlphaFoldDB" id="A0A1L3MVR9"/>
<dbReference type="EMBL" id="CP016020">
    <property type="protein sequence ID" value="APH06433.1"/>
    <property type="molecule type" value="Genomic_DNA"/>
</dbReference>
<evidence type="ECO:0000259" key="2">
    <source>
        <dbReference type="Pfam" id="PF12146"/>
    </source>
</evidence>
<dbReference type="PANTHER" id="PTHR43358">
    <property type="entry name" value="ALPHA/BETA-HYDROLASE"/>
    <property type="match status" value="1"/>
</dbReference>
<protein>
    <submittedName>
        <fullName evidence="3">Peptidase</fullName>
    </submittedName>
</protein>
<evidence type="ECO:0000313" key="4">
    <source>
        <dbReference type="Proteomes" id="UP000181936"/>
    </source>
</evidence>
<proteinExistence type="predicted"/>
<gene>
    <name evidence="3" type="ORF">A9C19_17785</name>
</gene>
<evidence type="ECO:0000256" key="1">
    <source>
        <dbReference type="SAM" id="Phobius"/>
    </source>
</evidence>
<feature type="domain" description="Serine aminopeptidase S33" evidence="2">
    <location>
        <begin position="248"/>
        <end position="297"/>
    </location>
</feature>
<organism evidence="3 4">
    <name type="scientific">Bacillus weihaiensis</name>
    <dbReference type="NCBI Taxonomy" id="1547283"/>
    <lineage>
        <taxon>Bacteria</taxon>
        <taxon>Bacillati</taxon>
        <taxon>Bacillota</taxon>
        <taxon>Bacilli</taxon>
        <taxon>Bacillales</taxon>
        <taxon>Bacillaceae</taxon>
        <taxon>Bacillus</taxon>
    </lineage>
</organism>
<dbReference type="PANTHER" id="PTHR43358:SF4">
    <property type="entry name" value="ALPHA_BETA HYDROLASE FOLD-1 DOMAIN-CONTAINING PROTEIN"/>
    <property type="match status" value="1"/>
</dbReference>
<keyword evidence="4" id="KW-1185">Reference proteome</keyword>
<keyword evidence="1" id="KW-0472">Membrane</keyword>
<dbReference type="InterPro" id="IPR052920">
    <property type="entry name" value="DNA-binding_regulatory"/>
</dbReference>
<name>A0A1L3MVR9_9BACI</name>
<dbReference type="InterPro" id="IPR022742">
    <property type="entry name" value="Hydrolase_4"/>
</dbReference>
<dbReference type="InterPro" id="IPR029058">
    <property type="entry name" value="AB_hydrolase_fold"/>
</dbReference>
<dbReference type="SUPFAM" id="SSF53474">
    <property type="entry name" value="alpha/beta-Hydrolases"/>
    <property type="match status" value="1"/>
</dbReference>
<feature type="transmembrane region" description="Helical" evidence="1">
    <location>
        <begin position="5"/>
        <end position="28"/>
    </location>
</feature>
<dbReference type="Pfam" id="PF12146">
    <property type="entry name" value="Hydrolase_4"/>
    <property type="match status" value="2"/>
</dbReference>
<accession>A0A1L3MVR9</accession>
<sequence length="322" mass="35941">MKKRIFISIGSVAILFAVLLIFAGNYFYNVAVNRAHEAVDLHGGEGDRAEPVSALVEEERQAKLEEVLLWTEEQTFKELELKSEDGLTLKAAFLDHPDSNGKAVILAHGYKGSSEQMPGVTKFYYEQGFDVLKPDARGHGKSEGDYIGYGWHDRKDYVQWANLLAQEYTSTNILLHGFSMGAATVLMTSGEALPDEVKGIIADSGYTSVKEELAHQLKYLYHLPAFPLMEVTSVVTKVRAGYTFDEASAIEQVKKNTLPLFIIHGDQDELVPTSMGNELYEAATSEKELWIVPGADHTEAYTVAEEEYQQRLLTYFEKTIGE</sequence>